<evidence type="ECO:0000256" key="1">
    <source>
        <dbReference type="SAM" id="Phobius"/>
    </source>
</evidence>
<feature type="transmembrane region" description="Helical" evidence="1">
    <location>
        <begin position="156"/>
        <end position="175"/>
    </location>
</feature>
<evidence type="ECO:0000313" key="3">
    <source>
        <dbReference type="Proteomes" id="UP001500967"/>
    </source>
</evidence>
<keyword evidence="3" id="KW-1185">Reference proteome</keyword>
<gene>
    <name evidence="2" type="ORF">GCM10009539_60540</name>
</gene>
<feature type="transmembrane region" description="Helical" evidence="1">
    <location>
        <begin position="103"/>
        <end position="125"/>
    </location>
</feature>
<protein>
    <submittedName>
        <fullName evidence="2">Uncharacterized protein</fullName>
    </submittedName>
</protein>
<feature type="transmembrane region" description="Helical" evidence="1">
    <location>
        <begin position="236"/>
        <end position="257"/>
    </location>
</feature>
<sequence length="295" mass="31590">MSSRLERRYARVLRLYPKAYREERGPELMATLLEAPGRPMRRELPALLLGALRAHAGSARRTTAGSWLIASRIAALMVLIYSITTPPVRAGLTLVYGPPHDWWLLEQSLPEVLAAPVGLLALVAGTLGRHRMALAVTAVAFLVGLGTWLTDTALEAGFFHYLFAAVLLLPVARKAPPPVSGLLRYALYAPLLLIAADHVGDNLLPAVAGIVRFGAFVAVWVVALLWAVVDERVTMAVGLFFLAEALVWSIRLTAVFVGGTGVVLSSLVVSAALTALVPTVLLSVSALAGRRQARL</sequence>
<name>A0ABP3EJD9_9ACTN</name>
<keyword evidence="1" id="KW-1133">Transmembrane helix</keyword>
<feature type="transmembrane region" description="Helical" evidence="1">
    <location>
        <begin position="263"/>
        <end position="288"/>
    </location>
</feature>
<accession>A0ABP3EJD9</accession>
<organism evidence="2 3">
    <name type="scientific">Cryptosporangium japonicum</name>
    <dbReference type="NCBI Taxonomy" id="80872"/>
    <lineage>
        <taxon>Bacteria</taxon>
        <taxon>Bacillati</taxon>
        <taxon>Actinomycetota</taxon>
        <taxon>Actinomycetes</taxon>
        <taxon>Cryptosporangiales</taxon>
        <taxon>Cryptosporangiaceae</taxon>
        <taxon>Cryptosporangium</taxon>
    </lineage>
</organism>
<feature type="transmembrane region" description="Helical" evidence="1">
    <location>
        <begin position="64"/>
        <end position="83"/>
    </location>
</feature>
<evidence type="ECO:0000313" key="2">
    <source>
        <dbReference type="EMBL" id="GAA0265804.1"/>
    </source>
</evidence>
<feature type="transmembrane region" description="Helical" evidence="1">
    <location>
        <begin position="182"/>
        <end position="200"/>
    </location>
</feature>
<dbReference type="Proteomes" id="UP001500967">
    <property type="component" value="Unassembled WGS sequence"/>
</dbReference>
<dbReference type="RefSeq" id="WP_344652321.1">
    <property type="nucleotide sequence ID" value="NZ_BAAAGX010000025.1"/>
</dbReference>
<keyword evidence="1" id="KW-0472">Membrane</keyword>
<comment type="caution">
    <text evidence="2">The sequence shown here is derived from an EMBL/GenBank/DDBJ whole genome shotgun (WGS) entry which is preliminary data.</text>
</comment>
<dbReference type="EMBL" id="BAAAGX010000025">
    <property type="protein sequence ID" value="GAA0265804.1"/>
    <property type="molecule type" value="Genomic_DNA"/>
</dbReference>
<keyword evidence="1" id="KW-0812">Transmembrane</keyword>
<feature type="transmembrane region" description="Helical" evidence="1">
    <location>
        <begin position="132"/>
        <end position="150"/>
    </location>
</feature>
<reference evidence="3" key="1">
    <citation type="journal article" date="2019" name="Int. J. Syst. Evol. Microbiol.">
        <title>The Global Catalogue of Microorganisms (GCM) 10K type strain sequencing project: providing services to taxonomists for standard genome sequencing and annotation.</title>
        <authorList>
            <consortium name="The Broad Institute Genomics Platform"/>
            <consortium name="The Broad Institute Genome Sequencing Center for Infectious Disease"/>
            <person name="Wu L."/>
            <person name="Ma J."/>
        </authorList>
    </citation>
    <scope>NUCLEOTIDE SEQUENCE [LARGE SCALE GENOMIC DNA]</scope>
    <source>
        <strain evidence="3">JCM 10425</strain>
    </source>
</reference>
<proteinExistence type="predicted"/>
<feature type="transmembrane region" description="Helical" evidence="1">
    <location>
        <begin position="206"/>
        <end position="229"/>
    </location>
</feature>